<protein>
    <submittedName>
        <fullName evidence="1">DNA alkylation repair protein</fullName>
    </submittedName>
</protein>
<dbReference type="AlphaFoldDB" id="A0A2N0Z3C0"/>
<keyword evidence="2" id="KW-1185">Reference proteome</keyword>
<accession>A0A2N0Z3C0</accession>
<dbReference type="RefSeq" id="WP_101176677.1">
    <property type="nucleotide sequence ID" value="NZ_PISE01000016.1"/>
</dbReference>
<reference evidence="1 2" key="1">
    <citation type="journal article" date="2003" name="Int. J. Syst. Evol. Microbiol.">
        <title>Bacillus nealsonii sp. nov., isolated from a spacecraft-assembly facility, whose spores are gamma-radiation resistant.</title>
        <authorList>
            <person name="Venkateswaran K."/>
            <person name="Kempf M."/>
            <person name="Chen F."/>
            <person name="Satomi M."/>
            <person name="Nicholson W."/>
            <person name="Kern R."/>
        </authorList>
    </citation>
    <scope>NUCLEOTIDE SEQUENCE [LARGE SCALE GENOMIC DNA]</scope>
    <source>
        <strain evidence="1 2">FO-92</strain>
    </source>
</reference>
<gene>
    <name evidence="1" type="ORF">CWS01_08035</name>
</gene>
<name>A0A2N0Z3C0_9BACI</name>
<proteinExistence type="predicted"/>
<evidence type="ECO:0000313" key="2">
    <source>
        <dbReference type="Proteomes" id="UP000233375"/>
    </source>
</evidence>
<dbReference type="OrthoDB" id="2382008at2"/>
<comment type="caution">
    <text evidence="1">The sequence shown here is derived from an EMBL/GenBank/DDBJ whole genome shotgun (WGS) entry which is preliminary data.</text>
</comment>
<dbReference type="EMBL" id="PISE01000016">
    <property type="protein sequence ID" value="PKG24014.1"/>
    <property type="molecule type" value="Genomic_DNA"/>
</dbReference>
<evidence type="ECO:0000313" key="1">
    <source>
        <dbReference type="EMBL" id="PKG24014.1"/>
    </source>
</evidence>
<organism evidence="1 2">
    <name type="scientific">Niallia nealsonii</name>
    <dbReference type="NCBI Taxonomy" id="115979"/>
    <lineage>
        <taxon>Bacteria</taxon>
        <taxon>Bacillati</taxon>
        <taxon>Bacillota</taxon>
        <taxon>Bacilli</taxon>
        <taxon>Bacillales</taxon>
        <taxon>Bacillaceae</taxon>
        <taxon>Niallia</taxon>
    </lineage>
</organism>
<dbReference type="Proteomes" id="UP000233375">
    <property type="component" value="Unassembled WGS sequence"/>
</dbReference>
<sequence>MNAPYCCPNCKTNRSRFNLIQQVAQSVKLDPQTGNVLEEYSQENLSPFHMAYKGPAYRIQCAACGLVEDEKTFAKFGEMK</sequence>